<reference evidence="4 5" key="1">
    <citation type="submission" date="2023-03" db="EMBL/GenBank/DDBJ databases">
        <title>YIM 133296 draft genome.</title>
        <authorList>
            <person name="Xiong L."/>
        </authorList>
    </citation>
    <scope>NUCLEOTIDE SEQUENCE [LARGE SCALE GENOMIC DNA]</scope>
    <source>
        <strain evidence="4 5">YIM 133296</strain>
    </source>
</reference>
<dbReference type="SUPFAM" id="SSF46955">
    <property type="entry name" value="Putative DNA-binding domain"/>
    <property type="match status" value="1"/>
</dbReference>
<comment type="caution">
    <text evidence="4">The sequence shown here is derived from an EMBL/GenBank/DDBJ whole genome shotgun (WGS) entry which is preliminary data.</text>
</comment>
<dbReference type="Gene3D" id="1.10.1660.10">
    <property type="match status" value="1"/>
</dbReference>
<protein>
    <submittedName>
        <fullName evidence="4">MerR family transcriptional regulator</fullName>
    </submittedName>
</protein>
<sequence length="230" mass="24722">MSELSAATGAPVATLKFYLREGVLHPGESLSRTQARYDESHVERVRLIRALMDTGGLSMAATRSVLAAVDDPPPERHELLGVAARALTGDTAPVSDPELTERTWSWIHERGWHIAPDETLVARLTNQVQAARSAGIDVTWERLGQYADAMDRVADADIASVPVDRGEALRYVVVGTVMVDPVLQTLRRLAHQNRSAGSVGKGGPQPRPAATAAVSSSPDQRPETPGQPAR</sequence>
<evidence type="ECO:0000259" key="3">
    <source>
        <dbReference type="PROSITE" id="PS50937"/>
    </source>
</evidence>
<evidence type="ECO:0000313" key="5">
    <source>
        <dbReference type="Proteomes" id="UP001528912"/>
    </source>
</evidence>
<keyword evidence="5" id="KW-1185">Reference proteome</keyword>
<gene>
    <name evidence="4" type="ORF">P4R38_05845</name>
</gene>
<name>A0ABT6C483_9MICO</name>
<dbReference type="Pfam" id="PF13411">
    <property type="entry name" value="MerR_1"/>
    <property type="match status" value="1"/>
</dbReference>
<dbReference type="Proteomes" id="UP001528912">
    <property type="component" value="Unassembled WGS sequence"/>
</dbReference>
<dbReference type="PANTHER" id="PTHR30204">
    <property type="entry name" value="REDOX-CYCLING DRUG-SENSING TRANSCRIPTIONAL ACTIVATOR SOXR"/>
    <property type="match status" value="1"/>
</dbReference>
<feature type="region of interest" description="Disordered" evidence="2">
    <location>
        <begin position="193"/>
        <end position="230"/>
    </location>
</feature>
<evidence type="ECO:0000256" key="2">
    <source>
        <dbReference type="SAM" id="MobiDB-lite"/>
    </source>
</evidence>
<accession>A0ABT6C483</accession>
<dbReference type="SMART" id="SM00422">
    <property type="entry name" value="HTH_MERR"/>
    <property type="match status" value="1"/>
</dbReference>
<feature type="domain" description="HTH merR-type" evidence="3">
    <location>
        <begin position="1"/>
        <end position="68"/>
    </location>
</feature>
<dbReference type="PROSITE" id="PS50937">
    <property type="entry name" value="HTH_MERR_2"/>
    <property type="match status" value="1"/>
</dbReference>
<dbReference type="InterPro" id="IPR000551">
    <property type="entry name" value="MerR-type_HTH_dom"/>
</dbReference>
<dbReference type="InterPro" id="IPR047057">
    <property type="entry name" value="MerR_fam"/>
</dbReference>
<proteinExistence type="predicted"/>
<dbReference type="EMBL" id="JAROAV010000021">
    <property type="protein sequence ID" value="MDF8263761.1"/>
    <property type="molecule type" value="Genomic_DNA"/>
</dbReference>
<evidence type="ECO:0000313" key="4">
    <source>
        <dbReference type="EMBL" id="MDF8263761.1"/>
    </source>
</evidence>
<organism evidence="4 5">
    <name type="scientific">Luteipulveratus flavus</name>
    <dbReference type="NCBI Taxonomy" id="3031728"/>
    <lineage>
        <taxon>Bacteria</taxon>
        <taxon>Bacillati</taxon>
        <taxon>Actinomycetota</taxon>
        <taxon>Actinomycetes</taxon>
        <taxon>Micrococcales</taxon>
        <taxon>Dermacoccaceae</taxon>
        <taxon>Luteipulveratus</taxon>
    </lineage>
</organism>
<dbReference type="RefSeq" id="WP_277191417.1">
    <property type="nucleotide sequence ID" value="NZ_JAROAV010000021.1"/>
</dbReference>
<dbReference type="PANTHER" id="PTHR30204:SF98">
    <property type="entry name" value="HTH-TYPE TRANSCRIPTIONAL REGULATOR ADHR"/>
    <property type="match status" value="1"/>
</dbReference>
<keyword evidence="1" id="KW-0238">DNA-binding</keyword>
<evidence type="ECO:0000256" key="1">
    <source>
        <dbReference type="ARBA" id="ARBA00023125"/>
    </source>
</evidence>
<dbReference type="PRINTS" id="PR00040">
    <property type="entry name" value="HTHMERR"/>
</dbReference>
<dbReference type="InterPro" id="IPR009061">
    <property type="entry name" value="DNA-bd_dom_put_sf"/>
</dbReference>
<dbReference type="CDD" id="cd04780">
    <property type="entry name" value="HTH_MerR-like_sg5"/>
    <property type="match status" value="1"/>
</dbReference>